<accession>A0A1F6CSI5</accession>
<dbReference type="PANTHER" id="PTHR11579:SF0">
    <property type="entry name" value="PROTEIN-L-ISOASPARTATE(D-ASPARTATE) O-METHYLTRANSFERASE"/>
    <property type="match status" value="1"/>
</dbReference>
<keyword evidence="3 7" id="KW-0963">Cytoplasm</keyword>
<evidence type="ECO:0000313" key="8">
    <source>
        <dbReference type="EMBL" id="OGG52077.1"/>
    </source>
</evidence>
<organism evidence="8 9">
    <name type="scientific">Handelsmanbacteria sp. (strain RIFCSPLOWO2_12_FULL_64_10)</name>
    <dbReference type="NCBI Taxonomy" id="1817868"/>
    <lineage>
        <taxon>Bacteria</taxon>
        <taxon>Candidatus Handelsmaniibacteriota</taxon>
    </lineage>
</organism>
<reference evidence="8 9" key="1">
    <citation type="journal article" date="2016" name="Nat. Commun.">
        <title>Thousands of microbial genomes shed light on interconnected biogeochemical processes in an aquifer system.</title>
        <authorList>
            <person name="Anantharaman K."/>
            <person name="Brown C.T."/>
            <person name="Hug L.A."/>
            <person name="Sharon I."/>
            <person name="Castelle C.J."/>
            <person name="Probst A.J."/>
            <person name="Thomas B.C."/>
            <person name="Singh A."/>
            <person name="Wilkins M.J."/>
            <person name="Karaoz U."/>
            <person name="Brodie E.L."/>
            <person name="Williams K.H."/>
            <person name="Hubbard S.S."/>
            <person name="Banfield J.F."/>
        </authorList>
    </citation>
    <scope>NUCLEOTIDE SEQUENCE [LARGE SCALE GENOMIC DNA]</scope>
    <source>
        <strain evidence="9">RIFCSPLOWO2_12_FULL_64_10</strain>
    </source>
</reference>
<dbReference type="GO" id="GO:0030091">
    <property type="term" value="P:protein repair"/>
    <property type="evidence" value="ECO:0007669"/>
    <property type="project" value="UniProtKB-UniRule"/>
</dbReference>
<evidence type="ECO:0000256" key="6">
    <source>
        <dbReference type="ARBA" id="ARBA00022691"/>
    </source>
</evidence>
<evidence type="ECO:0000256" key="2">
    <source>
        <dbReference type="ARBA" id="ARBA00005369"/>
    </source>
</evidence>
<dbReference type="PROSITE" id="PS01279">
    <property type="entry name" value="PCMT"/>
    <property type="match status" value="1"/>
</dbReference>
<dbReference type="NCBIfam" id="TIGR00080">
    <property type="entry name" value="pimt"/>
    <property type="match status" value="1"/>
</dbReference>
<comment type="subcellular location">
    <subcellularLocation>
        <location evidence="1 7">Cytoplasm</location>
    </subcellularLocation>
</comment>
<dbReference type="InterPro" id="IPR000682">
    <property type="entry name" value="PCMT"/>
</dbReference>
<dbReference type="Proteomes" id="UP000178606">
    <property type="component" value="Unassembled WGS sequence"/>
</dbReference>
<dbReference type="GO" id="GO:0004719">
    <property type="term" value="F:protein-L-isoaspartate (D-aspartate) O-methyltransferase activity"/>
    <property type="evidence" value="ECO:0007669"/>
    <property type="project" value="UniProtKB-UniRule"/>
</dbReference>
<dbReference type="GO" id="GO:0005737">
    <property type="term" value="C:cytoplasm"/>
    <property type="evidence" value="ECO:0007669"/>
    <property type="project" value="UniProtKB-SubCell"/>
</dbReference>
<keyword evidence="4 7" id="KW-0489">Methyltransferase</keyword>
<proteinExistence type="inferred from homology"/>
<evidence type="ECO:0000256" key="3">
    <source>
        <dbReference type="ARBA" id="ARBA00022490"/>
    </source>
</evidence>
<name>A0A1F6CSI5_HANXR</name>
<feature type="active site" evidence="7">
    <location>
        <position position="69"/>
    </location>
</feature>
<comment type="catalytic activity">
    <reaction evidence="7">
        <text>[protein]-L-isoaspartate + S-adenosyl-L-methionine = [protein]-L-isoaspartate alpha-methyl ester + S-adenosyl-L-homocysteine</text>
        <dbReference type="Rhea" id="RHEA:12705"/>
        <dbReference type="Rhea" id="RHEA-COMP:12143"/>
        <dbReference type="Rhea" id="RHEA-COMP:12144"/>
        <dbReference type="ChEBI" id="CHEBI:57856"/>
        <dbReference type="ChEBI" id="CHEBI:59789"/>
        <dbReference type="ChEBI" id="CHEBI:90596"/>
        <dbReference type="ChEBI" id="CHEBI:90598"/>
        <dbReference type="EC" id="2.1.1.77"/>
    </reaction>
</comment>
<evidence type="ECO:0000256" key="7">
    <source>
        <dbReference type="HAMAP-Rule" id="MF_00090"/>
    </source>
</evidence>
<dbReference type="GO" id="GO:0032259">
    <property type="term" value="P:methylation"/>
    <property type="evidence" value="ECO:0007669"/>
    <property type="project" value="UniProtKB-KW"/>
</dbReference>
<sequence>MEQEGVELSSPSLTAREKLVAQLSQQGITDPRVLAAVAHVPRERFLPEALRDRAYENVALPIAEEQTISQPYIVGAMGQALGLTGTETVLEIGTGSGYGAAILAELAAKVISVELRFELAAAAAERLRGLNYRSVSVVLGDGSVGWPLGAPYDAISVTACAPEVPPVLLRQLSNRGRLVAPIGSQKEQHLILVERRETHFHARNLGPVRFVPLLGAAGFRLLDRSRRN</sequence>
<dbReference type="SUPFAM" id="SSF53335">
    <property type="entry name" value="S-adenosyl-L-methionine-dependent methyltransferases"/>
    <property type="match status" value="1"/>
</dbReference>
<keyword evidence="6 7" id="KW-0949">S-adenosyl-L-methionine</keyword>
<dbReference type="Pfam" id="PF01135">
    <property type="entry name" value="PCMT"/>
    <property type="match status" value="1"/>
</dbReference>
<dbReference type="PANTHER" id="PTHR11579">
    <property type="entry name" value="PROTEIN-L-ISOASPARTATE O-METHYLTRANSFERASE"/>
    <property type="match status" value="1"/>
</dbReference>
<dbReference type="Gene3D" id="3.40.50.150">
    <property type="entry name" value="Vaccinia Virus protein VP39"/>
    <property type="match status" value="1"/>
</dbReference>
<dbReference type="EC" id="2.1.1.77" evidence="7"/>
<evidence type="ECO:0000256" key="4">
    <source>
        <dbReference type="ARBA" id="ARBA00022603"/>
    </source>
</evidence>
<dbReference type="CDD" id="cd02440">
    <property type="entry name" value="AdoMet_MTases"/>
    <property type="match status" value="1"/>
</dbReference>
<gene>
    <name evidence="7" type="primary">pcm</name>
    <name evidence="8" type="ORF">A3F84_25845</name>
</gene>
<evidence type="ECO:0000313" key="9">
    <source>
        <dbReference type="Proteomes" id="UP000178606"/>
    </source>
</evidence>
<dbReference type="AlphaFoldDB" id="A0A1F6CSI5"/>
<dbReference type="HAMAP" id="MF_00090">
    <property type="entry name" value="PIMT"/>
    <property type="match status" value="1"/>
</dbReference>
<evidence type="ECO:0000256" key="1">
    <source>
        <dbReference type="ARBA" id="ARBA00004496"/>
    </source>
</evidence>
<dbReference type="EMBL" id="MFKF01000158">
    <property type="protein sequence ID" value="OGG52077.1"/>
    <property type="molecule type" value="Genomic_DNA"/>
</dbReference>
<evidence type="ECO:0000256" key="5">
    <source>
        <dbReference type="ARBA" id="ARBA00022679"/>
    </source>
</evidence>
<comment type="function">
    <text evidence="7">Catalyzes the methyl esterification of L-isoaspartyl residues in peptides and proteins that result from spontaneous decomposition of normal L-aspartyl and L-asparaginyl residues. It plays a role in the repair and/or degradation of damaged proteins.</text>
</comment>
<comment type="similarity">
    <text evidence="2 7">Belongs to the methyltransferase superfamily. L-isoaspartyl/D-aspartyl protein methyltransferase family.</text>
</comment>
<dbReference type="FunFam" id="3.40.50.150:FF:000010">
    <property type="entry name" value="Protein-L-isoaspartate O-methyltransferase"/>
    <property type="match status" value="1"/>
</dbReference>
<dbReference type="InterPro" id="IPR029063">
    <property type="entry name" value="SAM-dependent_MTases_sf"/>
</dbReference>
<comment type="caution">
    <text evidence="8">The sequence shown here is derived from an EMBL/GenBank/DDBJ whole genome shotgun (WGS) entry which is preliminary data.</text>
</comment>
<protein>
    <recommendedName>
        <fullName evidence="7">Protein-L-isoaspartate O-methyltransferase</fullName>
        <ecNumber evidence="7">2.1.1.77</ecNumber>
    </recommendedName>
    <alternativeName>
        <fullName evidence="7">L-isoaspartyl protein carboxyl methyltransferase</fullName>
    </alternativeName>
    <alternativeName>
        <fullName evidence="7">Protein L-isoaspartyl methyltransferase</fullName>
    </alternativeName>
    <alternativeName>
        <fullName evidence="7">Protein-beta-aspartate methyltransferase</fullName>
        <shortName evidence="7">PIMT</shortName>
    </alternativeName>
</protein>
<keyword evidence="5 7" id="KW-0808">Transferase</keyword>
<dbReference type="NCBIfam" id="NF001453">
    <property type="entry name" value="PRK00312.1"/>
    <property type="match status" value="1"/>
</dbReference>